<proteinExistence type="predicted"/>
<protein>
    <recommendedName>
        <fullName evidence="2">RNA-editing substrate-binding complex 6 protein domain-containing protein</fullName>
    </recommendedName>
</protein>
<feature type="compositionally biased region" description="Basic and acidic residues" evidence="1">
    <location>
        <begin position="49"/>
        <end position="95"/>
    </location>
</feature>
<dbReference type="InterPro" id="IPR016024">
    <property type="entry name" value="ARM-type_fold"/>
</dbReference>
<reference evidence="3" key="1">
    <citation type="submission" date="2023-08" db="EMBL/GenBank/DDBJ databases">
        <authorList>
            <person name="Chen Y."/>
            <person name="Shah S."/>
            <person name="Dougan E. K."/>
            <person name="Thang M."/>
            <person name="Chan C."/>
        </authorList>
    </citation>
    <scope>NUCLEOTIDE SEQUENCE</scope>
</reference>
<evidence type="ECO:0000313" key="3">
    <source>
        <dbReference type="EMBL" id="CAJ1397276.1"/>
    </source>
</evidence>
<gene>
    <name evidence="3" type="ORF">EVOR1521_LOCUS21326</name>
</gene>
<evidence type="ECO:0000259" key="2">
    <source>
        <dbReference type="Pfam" id="PF26188"/>
    </source>
</evidence>
<comment type="caution">
    <text evidence="3">The sequence shown here is derived from an EMBL/GenBank/DDBJ whole genome shotgun (WGS) entry which is preliminary data.</text>
</comment>
<dbReference type="Proteomes" id="UP001178507">
    <property type="component" value="Unassembled WGS sequence"/>
</dbReference>
<dbReference type="GO" id="GO:0035770">
    <property type="term" value="C:ribonucleoprotein granule"/>
    <property type="evidence" value="ECO:0007669"/>
    <property type="project" value="TreeGrafter"/>
</dbReference>
<dbReference type="AlphaFoldDB" id="A0AA36J2H2"/>
<dbReference type="SUPFAM" id="SSF48371">
    <property type="entry name" value="ARM repeat"/>
    <property type="match status" value="1"/>
</dbReference>
<dbReference type="GO" id="GO:0003723">
    <property type="term" value="F:RNA binding"/>
    <property type="evidence" value="ECO:0007669"/>
    <property type="project" value="TreeGrafter"/>
</dbReference>
<evidence type="ECO:0000256" key="1">
    <source>
        <dbReference type="SAM" id="MobiDB-lite"/>
    </source>
</evidence>
<accession>A0AA36J2H2</accession>
<dbReference type="PANTHER" id="PTHR21228">
    <property type="entry name" value="FAST LEU-RICH DOMAIN-CONTAINING"/>
    <property type="match status" value="1"/>
</dbReference>
<dbReference type="EMBL" id="CAUJNA010003261">
    <property type="protein sequence ID" value="CAJ1397276.1"/>
    <property type="molecule type" value="Genomic_DNA"/>
</dbReference>
<name>A0AA36J2H2_9DINO</name>
<feature type="domain" description="RNA-editing substrate-binding complex 6 protein" evidence="2">
    <location>
        <begin position="226"/>
        <end position="502"/>
    </location>
</feature>
<dbReference type="InterPro" id="IPR050870">
    <property type="entry name" value="FAST_kinase"/>
</dbReference>
<dbReference type="Pfam" id="PF26188">
    <property type="entry name" value="RESC6"/>
    <property type="match status" value="1"/>
</dbReference>
<dbReference type="GO" id="GO:0044528">
    <property type="term" value="P:regulation of mitochondrial mRNA stability"/>
    <property type="evidence" value="ECO:0007669"/>
    <property type="project" value="TreeGrafter"/>
</dbReference>
<organism evidence="3 4">
    <name type="scientific">Effrenium voratum</name>
    <dbReference type="NCBI Taxonomy" id="2562239"/>
    <lineage>
        <taxon>Eukaryota</taxon>
        <taxon>Sar</taxon>
        <taxon>Alveolata</taxon>
        <taxon>Dinophyceae</taxon>
        <taxon>Suessiales</taxon>
        <taxon>Symbiodiniaceae</taxon>
        <taxon>Effrenium</taxon>
    </lineage>
</organism>
<dbReference type="InterPro" id="IPR058917">
    <property type="entry name" value="RESC6_dom"/>
</dbReference>
<feature type="region of interest" description="Disordered" evidence="1">
    <location>
        <begin position="25"/>
        <end position="95"/>
    </location>
</feature>
<evidence type="ECO:0000313" key="4">
    <source>
        <dbReference type="Proteomes" id="UP001178507"/>
    </source>
</evidence>
<feature type="compositionally biased region" description="Basic and acidic residues" evidence="1">
    <location>
        <begin position="32"/>
        <end position="42"/>
    </location>
</feature>
<dbReference type="PANTHER" id="PTHR21228:SF40">
    <property type="entry name" value="LD45607P"/>
    <property type="match status" value="1"/>
</dbReference>
<keyword evidence="4" id="KW-1185">Reference proteome</keyword>
<dbReference type="GO" id="GO:0005759">
    <property type="term" value="C:mitochondrial matrix"/>
    <property type="evidence" value="ECO:0007669"/>
    <property type="project" value="TreeGrafter"/>
</dbReference>
<sequence>MSSWNWAWSSWNSDWTAGDGWSGWSKWNDWTENTHSHEEPRPTNEQLPTDERRSTHEWRPTDERRSTHECGPTDERRSTHEWRPTDERCSTDEWRATHERPMDEAITDVTEEERPEEWASLRWQDEFTGEHEPLKGKQINDLIIEKASAHEILELLDTKLLEFSVVNAVTALHRIARAADGLQVRRDPRIHYLNRRITSMFMSSKKDEMEKAETGRRVPGDDWVYYIDTRSLCNASWAFAQLQLQHPELLEIISEETCRKIYDCSAQQLSMCAWSFAKLARKDFQLMQTLAEETAQRLEDFSAQHLMTTVWACAKLIFLHVRLMAAIADTACGMLEDFTPQHLSITAWAYATLSFRHLGLMDLLAKEVLTTLRAFKPQNVANTAWAFATLHISSEDLFARLAEHALPKLQHYSPQNLSNLVWSYATLRLRADRLFQAVAKETCARIEDFDGRAISMVVSTYASLQLRHPEVLEAAASAASSRGGSFQARDLQSVLHALAMADVQAPELFEPAARRFVSEVHSLNSLDVSHVAVAFAKMRRDTEVFEALAARAAQLLAEGSVPSQALADLASVFPQHYLQPALAREAARKLSRHELRDLVALEASLEGPEVDMIRERLGQVMYHLLQALQLRSPAGQVELLRGLKVETFGQAGTAFFLQKAGFRVRCQGARGSGSCASVARLAEVERQGPLPPCRATRLQSCRQLRVGPLLDRSTCCTFQVLEAALQMDPIPSASLRLRSAPCVSCVGALLQFKLLRDLDMEIVIEPDG</sequence>
<dbReference type="GO" id="GO:0000963">
    <property type="term" value="P:mitochondrial RNA processing"/>
    <property type="evidence" value="ECO:0007669"/>
    <property type="project" value="TreeGrafter"/>
</dbReference>